<keyword evidence="3" id="KW-1185">Reference proteome</keyword>
<evidence type="ECO:0000259" key="1">
    <source>
        <dbReference type="Pfam" id="PF00487"/>
    </source>
</evidence>
<evidence type="ECO:0000313" key="3">
    <source>
        <dbReference type="Proteomes" id="UP000035860"/>
    </source>
</evidence>
<proteinExistence type="predicted"/>
<organism evidence="2 3">
    <name type="scientific">Moraxella bovoculi 237</name>
    <dbReference type="NCBI Taxonomy" id="743974"/>
    <lineage>
        <taxon>Bacteria</taxon>
        <taxon>Pseudomonadati</taxon>
        <taxon>Pseudomonadota</taxon>
        <taxon>Gammaproteobacteria</taxon>
        <taxon>Moraxellales</taxon>
        <taxon>Moraxellaceae</taxon>
        <taxon>Moraxella</taxon>
    </lineage>
</organism>
<evidence type="ECO:0000313" key="2">
    <source>
        <dbReference type="EMBL" id="KDN24718.1"/>
    </source>
</evidence>
<reference evidence="2 3" key="1">
    <citation type="journal article" date="2014" name="Genome Announc.">
        <title>Draft Genome Sequence of Moraxella bovoculi Strain 237T (ATCC BAA-1259T) Isolated from a Calf with Infectious Bovine Keratoconjunctivitis.</title>
        <authorList>
            <person name="Calcutt M.J."/>
            <person name="Foecking M.F."/>
            <person name="Martin N.T."/>
            <person name="Mhlanga-Mutangadura T."/>
            <person name="Reilly T.J."/>
        </authorList>
    </citation>
    <scope>NUCLEOTIDE SEQUENCE [LARGE SCALE GENOMIC DNA]</scope>
    <source>
        <strain evidence="2 3">237</strain>
    </source>
</reference>
<dbReference type="GO" id="GO:0006629">
    <property type="term" value="P:lipid metabolic process"/>
    <property type="evidence" value="ECO:0007669"/>
    <property type="project" value="InterPro"/>
</dbReference>
<dbReference type="RefSeq" id="WP_036366124.1">
    <property type="nucleotide sequence ID" value="NZ_AOMT01000026.1"/>
</dbReference>
<sequence length="98" mass="11943">MQHKKFDREILKQIKSLYVHDNWRAPIAYAKSNIEISRNRFSHFMEHFFTGMHGENYHLIHHLFPATPFWSLKKAHHILMQDDEYCSINERFGGNFYF</sequence>
<accession>A0A066UKK1</accession>
<name>A0A066UKK1_9GAMM</name>
<feature type="domain" description="Fatty acid desaturase" evidence="1">
    <location>
        <begin position="21"/>
        <end position="83"/>
    </location>
</feature>
<comment type="caution">
    <text evidence="2">The sequence shown here is derived from an EMBL/GenBank/DDBJ whole genome shotgun (WGS) entry which is preliminary data.</text>
</comment>
<dbReference type="Proteomes" id="UP000035860">
    <property type="component" value="Unassembled WGS sequence"/>
</dbReference>
<dbReference type="InterPro" id="IPR005804">
    <property type="entry name" value="FA_desaturase_dom"/>
</dbReference>
<dbReference type="EMBL" id="AOMT01000026">
    <property type="protein sequence ID" value="KDN24718.1"/>
    <property type="molecule type" value="Genomic_DNA"/>
</dbReference>
<dbReference type="Pfam" id="PF00487">
    <property type="entry name" value="FA_desaturase"/>
    <property type="match status" value="1"/>
</dbReference>
<dbReference type="eggNOG" id="COG3239">
    <property type="taxonomic scope" value="Bacteria"/>
</dbReference>
<gene>
    <name evidence="2" type="ORF">MBO_07123</name>
</gene>
<dbReference type="AlphaFoldDB" id="A0A066UKK1"/>
<protein>
    <submittedName>
        <fullName evidence="2">Fatty acid desaturase family protein</fullName>
    </submittedName>
</protein>